<dbReference type="Proteomes" id="UP000789525">
    <property type="component" value="Unassembled WGS sequence"/>
</dbReference>
<gene>
    <name evidence="1" type="ORF">ACOLOM_LOCUS9148</name>
</gene>
<keyword evidence="2" id="KW-1185">Reference proteome</keyword>
<evidence type="ECO:0000313" key="2">
    <source>
        <dbReference type="Proteomes" id="UP000789525"/>
    </source>
</evidence>
<dbReference type="EMBL" id="CAJVPT010025724">
    <property type="protein sequence ID" value="CAG8676260.1"/>
    <property type="molecule type" value="Genomic_DNA"/>
</dbReference>
<name>A0ACA9NTB8_9GLOM</name>
<accession>A0ACA9NTB8</accession>
<sequence length="185" mass="20310">MSRRIQLFLAVAILLVAFRTVAAQDTIVAPPLVRLGIPSNLSEYEAVCGFVGDGNMYGKGIRIGMYLQWITSSLAYNFVPEEALNIANSLISLSVGLIYITVNNKELYAVECWIVLLMCMGGVASERGFASYKSSDIGRLIKLILGLAIIGYWAWFVFSGMDKMIATPCSRTAFFFAKVVSNPNQ</sequence>
<reference evidence="1" key="1">
    <citation type="submission" date="2021-06" db="EMBL/GenBank/DDBJ databases">
        <authorList>
            <person name="Kallberg Y."/>
            <person name="Tangrot J."/>
            <person name="Rosling A."/>
        </authorList>
    </citation>
    <scope>NUCLEOTIDE SEQUENCE</scope>
    <source>
        <strain evidence="1">CL356</strain>
    </source>
</reference>
<comment type="caution">
    <text evidence="1">The sequence shown here is derived from an EMBL/GenBank/DDBJ whole genome shotgun (WGS) entry which is preliminary data.</text>
</comment>
<protein>
    <submittedName>
        <fullName evidence="1">16797_t:CDS:1</fullName>
    </submittedName>
</protein>
<proteinExistence type="predicted"/>
<evidence type="ECO:0000313" key="1">
    <source>
        <dbReference type="EMBL" id="CAG8676260.1"/>
    </source>
</evidence>
<organism evidence="1 2">
    <name type="scientific">Acaulospora colombiana</name>
    <dbReference type="NCBI Taxonomy" id="27376"/>
    <lineage>
        <taxon>Eukaryota</taxon>
        <taxon>Fungi</taxon>
        <taxon>Fungi incertae sedis</taxon>
        <taxon>Mucoromycota</taxon>
        <taxon>Glomeromycotina</taxon>
        <taxon>Glomeromycetes</taxon>
        <taxon>Diversisporales</taxon>
        <taxon>Acaulosporaceae</taxon>
        <taxon>Acaulospora</taxon>
    </lineage>
</organism>